<proteinExistence type="predicted"/>
<evidence type="ECO:0000313" key="1">
    <source>
        <dbReference type="EMBL" id="KAE9409969.1"/>
    </source>
</evidence>
<dbReference type="Proteomes" id="UP000799118">
    <property type="component" value="Unassembled WGS sequence"/>
</dbReference>
<accession>A0A6A4IHD0</accession>
<gene>
    <name evidence="1" type="ORF">BT96DRAFT_462317</name>
</gene>
<dbReference type="EMBL" id="ML769386">
    <property type="protein sequence ID" value="KAE9409969.1"/>
    <property type="molecule type" value="Genomic_DNA"/>
</dbReference>
<organism evidence="1 2">
    <name type="scientific">Gymnopus androsaceus JB14</name>
    <dbReference type="NCBI Taxonomy" id="1447944"/>
    <lineage>
        <taxon>Eukaryota</taxon>
        <taxon>Fungi</taxon>
        <taxon>Dikarya</taxon>
        <taxon>Basidiomycota</taxon>
        <taxon>Agaricomycotina</taxon>
        <taxon>Agaricomycetes</taxon>
        <taxon>Agaricomycetidae</taxon>
        <taxon>Agaricales</taxon>
        <taxon>Marasmiineae</taxon>
        <taxon>Omphalotaceae</taxon>
        <taxon>Gymnopus</taxon>
    </lineage>
</organism>
<protein>
    <submittedName>
        <fullName evidence="1">Uncharacterized protein</fullName>
    </submittedName>
</protein>
<reference evidence="1" key="1">
    <citation type="journal article" date="2019" name="Environ. Microbiol.">
        <title>Fungal ecological strategies reflected in gene transcription - a case study of two litter decomposers.</title>
        <authorList>
            <person name="Barbi F."/>
            <person name="Kohler A."/>
            <person name="Barry K."/>
            <person name="Baskaran P."/>
            <person name="Daum C."/>
            <person name="Fauchery L."/>
            <person name="Ihrmark K."/>
            <person name="Kuo A."/>
            <person name="LaButti K."/>
            <person name="Lipzen A."/>
            <person name="Morin E."/>
            <person name="Grigoriev I.V."/>
            <person name="Henrissat B."/>
            <person name="Lindahl B."/>
            <person name="Martin F."/>
        </authorList>
    </citation>
    <scope>NUCLEOTIDE SEQUENCE</scope>
    <source>
        <strain evidence="1">JB14</strain>
    </source>
</reference>
<dbReference type="AlphaFoldDB" id="A0A6A4IHD0"/>
<sequence>MHQLISTSVSKLNCPPFTAYQTRSSAKFFSSTSTLFQWPDRPFERQFAPLTLTWICSRWRINAVSTPRLWDFYYIPHYRAAYGYLDSP</sequence>
<keyword evidence="2" id="KW-1185">Reference proteome</keyword>
<name>A0A6A4IHD0_9AGAR</name>
<evidence type="ECO:0000313" key="2">
    <source>
        <dbReference type="Proteomes" id="UP000799118"/>
    </source>
</evidence>
<dbReference type="OrthoDB" id="3365698at2759"/>